<dbReference type="Proteomes" id="UP000318199">
    <property type="component" value="Unassembled WGS sequence"/>
</dbReference>
<keyword evidence="1" id="KW-0472">Membrane</keyword>
<proteinExistence type="predicted"/>
<dbReference type="RefSeq" id="WP_145891207.1">
    <property type="nucleotide sequence ID" value="NZ_VOBQ01000003.1"/>
</dbReference>
<evidence type="ECO:0000313" key="2">
    <source>
        <dbReference type="EMBL" id="TWO72697.1"/>
    </source>
</evidence>
<feature type="transmembrane region" description="Helical" evidence="1">
    <location>
        <begin position="47"/>
        <end position="66"/>
    </location>
</feature>
<name>A0A562ZWF9_9BURK</name>
<dbReference type="OrthoDB" id="6197657at2"/>
<keyword evidence="1" id="KW-0812">Transmembrane</keyword>
<reference evidence="2 3" key="1">
    <citation type="submission" date="2019-07" db="EMBL/GenBank/DDBJ databases">
        <title>Caenimonas sedimenti sp. nov., isolated from activated sludge.</title>
        <authorList>
            <person name="Xu J."/>
        </authorList>
    </citation>
    <scope>NUCLEOTIDE SEQUENCE [LARGE SCALE GENOMIC DNA]</scope>
    <source>
        <strain evidence="2 3">HX-9-20</strain>
    </source>
</reference>
<dbReference type="AlphaFoldDB" id="A0A562ZWF9"/>
<sequence length="83" mass="9011">MSRLVWIWPAFLAACALEAAVFAFVDPLELHWAGHALGWSRQGAYTAAFFAFWAVSGAACGLTAWLQSSPAELKVDKARRTLG</sequence>
<evidence type="ECO:0000313" key="3">
    <source>
        <dbReference type="Proteomes" id="UP000318199"/>
    </source>
</evidence>
<comment type="caution">
    <text evidence="2">The sequence shown here is derived from an EMBL/GenBank/DDBJ whole genome shotgun (WGS) entry which is preliminary data.</text>
</comment>
<protein>
    <submittedName>
        <fullName evidence="2">Uncharacterized protein</fullName>
    </submittedName>
</protein>
<dbReference type="EMBL" id="VOBQ01000003">
    <property type="protein sequence ID" value="TWO72697.1"/>
    <property type="molecule type" value="Genomic_DNA"/>
</dbReference>
<keyword evidence="3" id="KW-1185">Reference proteome</keyword>
<dbReference type="PROSITE" id="PS51257">
    <property type="entry name" value="PROKAR_LIPOPROTEIN"/>
    <property type="match status" value="1"/>
</dbReference>
<gene>
    <name evidence="2" type="ORF">FN976_03970</name>
</gene>
<keyword evidence="1" id="KW-1133">Transmembrane helix</keyword>
<evidence type="ECO:0000256" key="1">
    <source>
        <dbReference type="SAM" id="Phobius"/>
    </source>
</evidence>
<accession>A0A562ZWF9</accession>
<organism evidence="2 3">
    <name type="scientific">Caenimonas sedimenti</name>
    <dbReference type="NCBI Taxonomy" id="2596921"/>
    <lineage>
        <taxon>Bacteria</taxon>
        <taxon>Pseudomonadati</taxon>
        <taxon>Pseudomonadota</taxon>
        <taxon>Betaproteobacteria</taxon>
        <taxon>Burkholderiales</taxon>
        <taxon>Comamonadaceae</taxon>
        <taxon>Caenimonas</taxon>
    </lineage>
</organism>